<dbReference type="Proteomes" id="UP000610558">
    <property type="component" value="Unassembled WGS sequence"/>
</dbReference>
<reference evidence="3" key="1">
    <citation type="submission" date="2020-09" db="EMBL/GenBank/DDBJ databases">
        <authorList>
            <person name="Yoon J.-W."/>
        </authorList>
    </citation>
    <scope>NUCLEOTIDE SEQUENCE</scope>
    <source>
        <strain evidence="3">KMU-158</strain>
    </source>
</reference>
<feature type="modified residue" description="4-aspartylphosphate" evidence="1">
    <location>
        <position position="58"/>
    </location>
</feature>
<evidence type="ECO:0000256" key="1">
    <source>
        <dbReference type="PROSITE-ProRule" id="PRU00169"/>
    </source>
</evidence>
<dbReference type="AlphaFoldDB" id="A0A927GX02"/>
<sequence>MSSKTILMIEDDLATCFLHRMVLESLNLNLNIQEVYDGKEAIDYLSQHTSCPDLILLDINMPLLNGWEFLDAVAASTELCKDQAKIVILTTSLNPEDHERAQANPLVSGLIIKPLDEQSVKQVESYLLA</sequence>
<dbReference type="InterPro" id="IPR052893">
    <property type="entry name" value="TCS_response_regulator"/>
</dbReference>
<dbReference type="Pfam" id="PF00072">
    <property type="entry name" value="Response_reg"/>
    <property type="match status" value="1"/>
</dbReference>
<proteinExistence type="predicted"/>
<dbReference type="SUPFAM" id="SSF52172">
    <property type="entry name" value="CheY-like"/>
    <property type="match status" value="1"/>
</dbReference>
<dbReference type="InterPro" id="IPR001789">
    <property type="entry name" value="Sig_transdc_resp-reg_receiver"/>
</dbReference>
<gene>
    <name evidence="3" type="ORF">IB286_07895</name>
</gene>
<dbReference type="SMART" id="SM00448">
    <property type="entry name" value="REC"/>
    <property type="match status" value="1"/>
</dbReference>
<evidence type="ECO:0000259" key="2">
    <source>
        <dbReference type="PROSITE" id="PS50110"/>
    </source>
</evidence>
<dbReference type="PANTHER" id="PTHR44520:SF2">
    <property type="entry name" value="RESPONSE REGULATOR RCP1"/>
    <property type="match status" value="1"/>
</dbReference>
<name>A0A927GX02_9GAMM</name>
<organism evidence="3 4">
    <name type="scientific">Spongiibacter pelagi</name>
    <dbReference type="NCBI Taxonomy" id="2760804"/>
    <lineage>
        <taxon>Bacteria</taxon>
        <taxon>Pseudomonadati</taxon>
        <taxon>Pseudomonadota</taxon>
        <taxon>Gammaproteobacteria</taxon>
        <taxon>Cellvibrionales</taxon>
        <taxon>Spongiibacteraceae</taxon>
        <taxon>Spongiibacter</taxon>
    </lineage>
</organism>
<dbReference type="PANTHER" id="PTHR44520">
    <property type="entry name" value="RESPONSE REGULATOR RCP1-RELATED"/>
    <property type="match status" value="1"/>
</dbReference>
<dbReference type="PROSITE" id="PS50110">
    <property type="entry name" value="RESPONSE_REGULATORY"/>
    <property type="match status" value="1"/>
</dbReference>
<dbReference type="EMBL" id="JACXLD010000003">
    <property type="protein sequence ID" value="MBD2858934.1"/>
    <property type="molecule type" value="Genomic_DNA"/>
</dbReference>
<dbReference type="InterPro" id="IPR011006">
    <property type="entry name" value="CheY-like_superfamily"/>
</dbReference>
<dbReference type="GO" id="GO:0000160">
    <property type="term" value="P:phosphorelay signal transduction system"/>
    <property type="evidence" value="ECO:0007669"/>
    <property type="project" value="InterPro"/>
</dbReference>
<protein>
    <submittedName>
        <fullName evidence="3">Response regulator</fullName>
    </submittedName>
</protein>
<keyword evidence="1" id="KW-0597">Phosphoprotein</keyword>
<feature type="domain" description="Response regulatory" evidence="2">
    <location>
        <begin position="5"/>
        <end position="128"/>
    </location>
</feature>
<dbReference type="Gene3D" id="3.40.50.2300">
    <property type="match status" value="1"/>
</dbReference>
<accession>A0A927GX02</accession>
<keyword evidence="4" id="KW-1185">Reference proteome</keyword>
<dbReference type="RefSeq" id="WP_190764245.1">
    <property type="nucleotide sequence ID" value="NZ_JACXLD010000003.1"/>
</dbReference>
<evidence type="ECO:0000313" key="4">
    <source>
        <dbReference type="Proteomes" id="UP000610558"/>
    </source>
</evidence>
<evidence type="ECO:0000313" key="3">
    <source>
        <dbReference type="EMBL" id="MBD2858934.1"/>
    </source>
</evidence>
<comment type="caution">
    <text evidence="3">The sequence shown here is derived from an EMBL/GenBank/DDBJ whole genome shotgun (WGS) entry which is preliminary data.</text>
</comment>